<feature type="compositionally biased region" description="Basic and acidic residues" evidence="1">
    <location>
        <begin position="214"/>
        <end position="228"/>
    </location>
</feature>
<gene>
    <name evidence="2" type="ORF">PTTG_08510</name>
</gene>
<feature type="region of interest" description="Disordered" evidence="1">
    <location>
        <begin position="22"/>
        <end position="106"/>
    </location>
</feature>
<feature type="compositionally biased region" description="Polar residues" evidence="1">
    <location>
        <begin position="202"/>
        <end position="212"/>
    </location>
</feature>
<dbReference type="VEuPathDB" id="FungiDB:PTTG_08510"/>
<evidence type="ECO:0000313" key="2">
    <source>
        <dbReference type="EMBL" id="OAV96699.1"/>
    </source>
</evidence>
<keyword evidence="4" id="KW-1185">Reference proteome</keyword>
<evidence type="ECO:0000313" key="4">
    <source>
        <dbReference type="Proteomes" id="UP000005240"/>
    </source>
</evidence>
<evidence type="ECO:0000256" key="1">
    <source>
        <dbReference type="SAM" id="MobiDB-lite"/>
    </source>
</evidence>
<dbReference type="OrthoDB" id="2503976at2759"/>
<evidence type="ECO:0000313" key="3">
    <source>
        <dbReference type="EnsemblFungi" id="PTTG_08510-t43_1-p1"/>
    </source>
</evidence>
<reference evidence="2" key="2">
    <citation type="submission" date="2016-05" db="EMBL/GenBank/DDBJ databases">
        <title>Comparative analysis highlights variable genome content of wheat rusts and divergence of the mating loci.</title>
        <authorList>
            <person name="Cuomo C.A."/>
            <person name="Bakkeren G."/>
            <person name="Szabo L."/>
            <person name="Khalil H."/>
            <person name="Joly D."/>
            <person name="Goldberg J."/>
            <person name="Young S."/>
            <person name="Zeng Q."/>
            <person name="Fellers J."/>
        </authorList>
    </citation>
    <scope>NUCLEOTIDE SEQUENCE [LARGE SCALE GENOMIC DNA]</scope>
    <source>
        <strain evidence="2">1-1 BBBD Race 1</strain>
    </source>
</reference>
<feature type="region of interest" description="Disordered" evidence="1">
    <location>
        <begin position="134"/>
        <end position="228"/>
    </location>
</feature>
<dbReference type="AlphaFoldDB" id="A0A180GWF7"/>
<feature type="compositionally biased region" description="Low complexity" evidence="1">
    <location>
        <begin position="96"/>
        <end position="106"/>
    </location>
</feature>
<organism evidence="2">
    <name type="scientific">Puccinia triticina (isolate 1-1 / race 1 (BBBD))</name>
    <name type="common">Brown leaf rust fungus</name>
    <dbReference type="NCBI Taxonomy" id="630390"/>
    <lineage>
        <taxon>Eukaryota</taxon>
        <taxon>Fungi</taxon>
        <taxon>Dikarya</taxon>
        <taxon>Basidiomycota</taxon>
        <taxon>Pucciniomycotina</taxon>
        <taxon>Pucciniomycetes</taxon>
        <taxon>Pucciniales</taxon>
        <taxon>Pucciniaceae</taxon>
        <taxon>Puccinia</taxon>
    </lineage>
</organism>
<accession>A0A180GWF7</accession>
<dbReference type="EnsemblFungi" id="PTTG_08510-t43_1">
    <property type="protein sequence ID" value="PTTG_08510-t43_1-p1"/>
    <property type="gene ID" value="PTTG_08510"/>
</dbReference>
<feature type="compositionally biased region" description="Basic and acidic residues" evidence="1">
    <location>
        <begin position="165"/>
        <end position="178"/>
    </location>
</feature>
<reference evidence="3 4" key="3">
    <citation type="journal article" date="2017" name="G3 (Bethesda)">
        <title>Comparative analysis highlights variable genome content of wheat rusts and divergence of the mating loci.</title>
        <authorList>
            <person name="Cuomo C.A."/>
            <person name="Bakkeren G."/>
            <person name="Khalil H.B."/>
            <person name="Panwar V."/>
            <person name="Joly D."/>
            <person name="Linning R."/>
            <person name="Sakthikumar S."/>
            <person name="Song X."/>
            <person name="Adiconis X."/>
            <person name="Fan L."/>
            <person name="Goldberg J.M."/>
            <person name="Levin J.Z."/>
            <person name="Young S."/>
            <person name="Zeng Q."/>
            <person name="Anikster Y."/>
            <person name="Bruce M."/>
            <person name="Wang M."/>
            <person name="Yin C."/>
            <person name="McCallum B."/>
            <person name="Szabo L.J."/>
            <person name="Hulbert S."/>
            <person name="Chen X."/>
            <person name="Fellers J.P."/>
        </authorList>
    </citation>
    <scope>NUCLEOTIDE SEQUENCE</scope>
    <source>
        <strain evidence="3">isolate 1-1 / race 1 (BBBD)</strain>
        <strain evidence="4">Isolate 1-1 / race 1 (BBBD)</strain>
    </source>
</reference>
<protein>
    <submittedName>
        <fullName evidence="2 3">Uncharacterized protein</fullName>
    </submittedName>
</protein>
<reference evidence="3" key="4">
    <citation type="submission" date="2025-05" db="UniProtKB">
        <authorList>
            <consortium name="EnsemblFungi"/>
        </authorList>
    </citation>
    <scope>IDENTIFICATION</scope>
    <source>
        <strain evidence="3">isolate 1-1 / race 1 (BBBD)</strain>
    </source>
</reference>
<reference evidence="2" key="1">
    <citation type="submission" date="2009-11" db="EMBL/GenBank/DDBJ databases">
        <authorList>
            <consortium name="The Broad Institute Genome Sequencing Platform"/>
            <person name="Ward D."/>
            <person name="Feldgarden M."/>
            <person name="Earl A."/>
            <person name="Young S.K."/>
            <person name="Zeng Q."/>
            <person name="Koehrsen M."/>
            <person name="Alvarado L."/>
            <person name="Berlin A."/>
            <person name="Bochicchio J."/>
            <person name="Borenstein D."/>
            <person name="Chapman S.B."/>
            <person name="Chen Z."/>
            <person name="Engels R."/>
            <person name="Freedman E."/>
            <person name="Gellesch M."/>
            <person name="Goldberg J."/>
            <person name="Griggs A."/>
            <person name="Gujja S."/>
            <person name="Heilman E."/>
            <person name="Heiman D."/>
            <person name="Hepburn T."/>
            <person name="Howarth C."/>
            <person name="Jen D."/>
            <person name="Larson L."/>
            <person name="Lewis B."/>
            <person name="Mehta T."/>
            <person name="Park D."/>
            <person name="Pearson M."/>
            <person name="Roberts A."/>
            <person name="Saif S."/>
            <person name="Shea T."/>
            <person name="Shenoy N."/>
            <person name="Sisk P."/>
            <person name="Stolte C."/>
            <person name="Sykes S."/>
            <person name="Thomson T."/>
            <person name="Walk T."/>
            <person name="White J."/>
            <person name="Yandava C."/>
            <person name="Izard J."/>
            <person name="Baranova O.V."/>
            <person name="Blanton J.M."/>
            <person name="Tanner A.C."/>
            <person name="Dewhirst F.E."/>
            <person name="Haas B."/>
            <person name="Nusbaum C."/>
            <person name="Birren B."/>
        </authorList>
    </citation>
    <scope>NUCLEOTIDE SEQUENCE [LARGE SCALE GENOMIC DNA]</scope>
    <source>
        <strain evidence="2">1-1 BBBD Race 1</strain>
    </source>
</reference>
<dbReference type="EMBL" id="ADAS02000018">
    <property type="protein sequence ID" value="OAV96699.1"/>
    <property type="molecule type" value="Genomic_DNA"/>
</dbReference>
<feature type="compositionally biased region" description="Low complexity" evidence="1">
    <location>
        <begin position="180"/>
        <end position="194"/>
    </location>
</feature>
<sequence length="254" mass="27718">MGHQTSHSRSWKPPSLKNAKSFLIKLVHLHPTAPHKADEPPPDDQAPHGELQQEGPQDDRTNSLPPAYEVAVQTPSHLPGHGQIESSHDLQEPTGSLQESLSSSSIMRESVVMEDTSVVMEDTSVVMEDTSVVMEDTSGTSSSASSSTNLPSSAIQSTSLMPTPHNREEIESLADRRLLRPSSSRQSYSSNNPRPSKRRFTKASSISTLNSHRNAHDGRSGSRRDRELIAAKKSLPILTKFGKPSTSYKNAPLL</sequence>
<dbReference type="Proteomes" id="UP000005240">
    <property type="component" value="Unassembled WGS sequence"/>
</dbReference>
<name>A0A180GWF7_PUCT1</name>
<feature type="compositionally biased region" description="Low complexity" evidence="1">
    <location>
        <begin position="137"/>
        <end position="153"/>
    </location>
</feature>
<proteinExistence type="predicted"/>